<feature type="domain" description="Mce/MlaD" evidence="8">
    <location>
        <begin position="638"/>
        <end position="728"/>
    </location>
</feature>
<keyword evidence="3" id="KW-0997">Cell inner membrane</keyword>
<evidence type="ECO:0000256" key="4">
    <source>
        <dbReference type="ARBA" id="ARBA00022692"/>
    </source>
</evidence>
<dbReference type="PANTHER" id="PTHR30462:SF0">
    <property type="entry name" value="INTERMEMBRANE TRANSPORT PROTEIN YEBT"/>
    <property type="match status" value="1"/>
</dbReference>
<protein>
    <recommendedName>
        <fullName evidence="8">Mce/MlaD domain-containing protein</fullName>
    </recommendedName>
</protein>
<dbReference type="InterPro" id="IPR051800">
    <property type="entry name" value="PqiA-PqiB_transport"/>
</dbReference>
<keyword evidence="10" id="KW-1185">Reference proteome</keyword>
<evidence type="ECO:0000256" key="2">
    <source>
        <dbReference type="ARBA" id="ARBA00022475"/>
    </source>
</evidence>
<feature type="domain" description="Mce/MlaD" evidence="8">
    <location>
        <begin position="527"/>
        <end position="588"/>
    </location>
</feature>
<dbReference type="InterPro" id="IPR003399">
    <property type="entry name" value="Mce/MlaD"/>
</dbReference>
<evidence type="ECO:0000259" key="8">
    <source>
        <dbReference type="Pfam" id="PF02470"/>
    </source>
</evidence>
<dbReference type="EMBL" id="AJSX01000034">
    <property type="protein sequence ID" value="EIJ68740.1"/>
    <property type="molecule type" value="Genomic_DNA"/>
</dbReference>
<evidence type="ECO:0000256" key="6">
    <source>
        <dbReference type="ARBA" id="ARBA00023136"/>
    </source>
</evidence>
<sequence>MQNHDSQTEQPLKDEIQVANIKQDKRISPFWLLPIIALCIGALLFFQIIKEQGETIHITFNTGDGLVANKTQIRYQGLQIGVVKKVNFTDNLKQVEVEANIYPEAKTVLRQNTKFWLVQPSASLAGISGLDTLISGNYITLQPGDGDYQDEFIAEENGPIAQVDDGDLLIHLLADDLGSISEGASVYYKKMPVGKIYDYHFTQDQSQVEIQVIIDKAYANLVKKDSRFWNISGINAQVSPSGINVKMDSLNAVVQGAIAFDSPPESAKAEQKQYYKLYANLQSAQRGIEIAINVPNQPGLKAGKTEVLYKGLQVGILSELNTEGINDSLVKGKLLVDPNISNELKSQTNIILRTPKVNLGALEKLPDMIRGEYFEILPGSGEPKRDFVVYTENEFLLQQPNALILTLTAPETYGITEGQQVYYNNIAIGQIAKQHIDVQGVEYQVAIKPEYCHLVYADSQFVAASNLDVSIGLDGIRFEAANPDKWLQGGIRLISHKNQGEPLKSYPIYKDLSYAEAGIRSGDLSPSITLNAQNLPNISKGSLVLYRQFEVGKVLEVRPVKNSFDVDIAIYPKYRHLLTDKSRFWVESAAQVDITAKGISIQASPLGRSLKGAISFDNSGSGNNKTLYVNELKAKSAGQVITLTTDNATNLTQGMSLRYLGLEVGEIESISLDKNNQKVVAKALMNPNYMGIVAKEGSQFRIISPQISAGGIENLDSLLRPYIDIDAGKGGSKTSFVLKDSNNSQTNKYNNGFPIIVEASDAANLTLGSPVYYRGVEVGKISHMDLNDLGDRVLIHLLISPKYQHLVRKNSEFWVSSGYSAEVGWSGMQITTGSVQQLLKGGISFSTPSSKIIQPQAVANQRFLLQIKKPVDAKNWNSAVLPPQEQTTETVQ</sequence>
<organism evidence="9 10">
    <name type="scientific">Pasteurella bettyae CCUG 2042</name>
    <dbReference type="NCBI Taxonomy" id="1095749"/>
    <lineage>
        <taxon>Bacteria</taxon>
        <taxon>Pseudomonadati</taxon>
        <taxon>Pseudomonadota</taxon>
        <taxon>Gammaproteobacteria</taxon>
        <taxon>Pasteurellales</taxon>
        <taxon>Pasteurellaceae</taxon>
        <taxon>Pasteurella</taxon>
    </lineage>
</organism>
<dbReference type="GO" id="GO:0005886">
    <property type="term" value="C:plasma membrane"/>
    <property type="evidence" value="ECO:0007669"/>
    <property type="project" value="UniProtKB-SubCell"/>
</dbReference>
<proteinExistence type="predicted"/>
<name>I3DAJ7_9PAST</name>
<feature type="domain" description="Mce/MlaD" evidence="8">
    <location>
        <begin position="53"/>
        <end position="144"/>
    </location>
</feature>
<comment type="caution">
    <text evidence="9">The sequence shown here is derived from an EMBL/GenBank/DDBJ whole genome shotgun (WGS) entry which is preliminary data.</text>
</comment>
<keyword evidence="4 7" id="KW-0812">Transmembrane</keyword>
<reference evidence="9 10" key="1">
    <citation type="submission" date="2012-03" db="EMBL/GenBank/DDBJ databases">
        <authorList>
            <person name="Harkins D.M."/>
            <person name="Madupu R."/>
            <person name="Durkin A.S."/>
            <person name="Torralba M."/>
            <person name="Methe B."/>
            <person name="Sutton G.G."/>
            <person name="Nelson K.E."/>
        </authorList>
    </citation>
    <scope>NUCLEOTIDE SEQUENCE [LARGE SCALE GENOMIC DNA]</scope>
    <source>
        <strain evidence="9 10">CCUG 2042</strain>
    </source>
</reference>
<feature type="transmembrane region" description="Helical" evidence="7">
    <location>
        <begin position="30"/>
        <end position="49"/>
    </location>
</feature>
<dbReference type="PATRIC" id="fig|1095749.3.peg.1455"/>
<dbReference type="Pfam" id="PF02470">
    <property type="entry name" value="MlaD"/>
    <property type="match status" value="6"/>
</dbReference>
<dbReference type="AlphaFoldDB" id="I3DAJ7"/>
<keyword evidence="2" id="KW-1003">Cell membrane</keyword>
<keyword evidence="5 7" id="KW-1133">Transmembrane helix</keyword>
<evidence type="ECO:0000256" key="5">
    <source>
        <dbReference type="ARBA" id="ARBA00022989"/>
    </source>
</evidence>
<accession>I3DAJ7</accession>
<dbReference type="PANTHER" id="PTHR30462">
    <property type="entry name" value="INTERMEMBRANE TRANSPORT PROTEIN PQIB-RELATED"/>
    <property type="match status" value="1"/>
</dbReference>
<keyword evidence="6 7" id="KW-0472">Membrane</keyword>
<evidence type="ECO:0000313" key="10">
    <source>
        <dbReference type="Proteomes" id="UP000006457"/>
    </source>
</evidence>
<evidence type="ECO:0000313" key="9">
    <source>
        <dbReference type="EMBL" id="EIJ68740.1"/>
    </source>
</evidence>
<evidence type="ECO:0000256" key="3">
    <source>
        <dbReference type="ARBA" id="ARBA00022519"/>
    </source>
</evidence>
<evidence type="ECO:0000256" key="1">
    <source>
        <dbReference type="ARBA" id="ARBA00004533"/>
    </source>
</evidence>
<feature type="domain" description="Mce/MlaD" evidence="8">
    <location>
        <begin position="753"/>
        <end position="817"/>
    </location>
</feature>
<dbReference type="eggNOG" id="COG3008">
    <property type="taxonomic scope" value="Bacteria"/>
</dbReference>
<gene>
    <name evidence="9" type="ORF">HMPREF1052_1351</name>
</gene>
<feature type="domain" description="Mce/MlaD" evidence="8">
    <location>
        <begin position="405"/>
        <end position="463"/>
    </location>
</feature>
<feature type="domain" description="Mce/MlaD" evidence="8">
    <location>
        <begin position="170"/>
        <end position="227"/>
    </location>
</feature>
<comment type="subcellular location">
    <subcellularLocation>
        <location evidence="1">Cell inner membrane</location>
    </subcellularLocation>
</comment>
<evidence type="ECO:0000256" key="7">
    <source>
        <dbReference type="SAM" id="Phobius"/>
    </source>
</evidence>
<dbReference type="Proteomes" id="UP000006457">
    <property type="component" value="Unassembled WGS sequence"/>
</dbReference>